<accession>A0A7I9WDC2</accession>
<protein>
    <submittedName>
        <fullName evidence="1">Uncharacterized protein</fullName>
    </submittedName>
</protein>
<name>A0A7I9WDC2_MYCAG</name>
<evidence type="ECO:0000313" key="2">
    <source>
        <dbReference type="Proteomes" id="UP000465302"/>
    </source>
</evidence>
<evidence type="ECO:0000313" key="1">
    <source>
        <dbReference type="EMBL" id="GFG55732.1"/>
    </source>
</evidence>
<dbReference type="AlphaFoldDB" id="A0A7I9WDC2"/>
<proteinExistence type="predicted"/>
<dbReference type="Proteomes" id="UP000465302">
    <property type="component" value="Unassembled WGS sequence"/>
</dbReference>
<sequence>MWRRLHRIMQAEAGQMRGQQAALLDDAIVIEHQQRRAVLGDERAPPFFLASNTQAVKQLQALRRMHR</sequence>
<comment type="caution">
    <text evidence="1">The sequence shown here is derived from an EMBL/GenBank/DDBJ whole genome shotgun (WGS) entry which is preliminary data.</text>
</comment>
<dbReference type="EMBL" id="BLKS01000004">
    <property type="protein sequence ID" value="GFG55732.1"/>
    <property type="molecule type" value="Genomic_DNA"/>
</dbReference>
<reference evidence="1 2" key="1">
    <citation type="journal article" date="2019" name="Emerg. Microbes Infect.">
        <title>Comprehensive subspecies identification of 175 nontuberculous mycobacteria species based on 7547 genomic profiles.</title>
        <authorList>
            <person name="Matsumoto Y."/>
            <person name="Kinjo T."/>
            <person name="Motooka D."/>
            <person name="Nabeya D."/>
            <person name="Jung N."/>
            <person name="Uechi K."/>
            <person name="Horii T."/>
            <person name="Iida T."/>
            <person name="Fujita J."/>
            <person name="Nakamura S."/>
        </authorList>
    </citation>
    <scope>NUCLEOTIDE SEQUENCE [LARGE SCALE GENOMIC DNA]</scope>
    <source>
        <strain evidence="1 2">JCM 6377</strain>
    </source>
</reference>
<gene>
    <name evidence="1" type="ORF">MAGR_71730</name>
</gene>
<organism evidence="1 2">
    <name type="scientific">Mycolicibacterium agri</name>
    <name type="common">Mycobacterium agri</name>
    <dbReference type="NCBI Taxonomy" id="36811"/>
    <lineage>
        <taxon>Bacteria</taxon>
        <taxon>Bacillati</taxon>
        <taxon>Actinomycetota</taxon>
        <taxon>Actinomycetes</taxon>
        <taxon>Mycobacteriales</taxon>
        <taxon>Mycobacteriaceae</taxon>
        <taxon>Mycolicibacterium</taxon>
    </lineage>
</organism>